<dbReference type="Pfam" id="PF12171">
    <property type="entry name" value="zf-C2H2_jaz"/>
    <property type="match status" value="1"/>
</dbReference>
<evidence type="ECO:0000256" key="7">
    <source>
        <dbReference type="PROSITE-ProRule" id="PRU00042"/>
    </source>
</evidence>
<dbReference type="PANTHER" id="PTHR11661">
    <property type="entry name" value="60S RIBOSOMAL PROTEIN L12"/>
    <property type="match status" value="1"/>
</dbReference>
<dbReference type="Gene3D" id="3.30.160.60">
    <property type="entry name" value="Classic Zinc Finger"/>
    <property type="match status" value="2"/>
</dbReference>
<dbReference type="AlphaFoldDB" id="A0A0F9X0F2"/>
<evidence type="ECO:0000256" key="6">
    <source>
        <dbReference type="ARBA" id="ARBA00023274"/>
    </source>
</evidence>
<evidence type="ECO:0000313" key="12">
    <source>
        <dbReference type="Proteomes" id="UP000034112"/>
    </source>
</evidence>
<dbReference type="Proteomes" id="UP000034112">
    <property type="component" value="Unassembled WGS sequence"/>
</dbReference>
<dbReference type="Pfam" id="PF03946">
    <property type="entry name" value="Ribosomal_L11_N"/>
    <property type="match status" value="1"/>
</dbReference>
<dbReference type="OrthoDB" id="6105938at2759"/>
<reference evidence="12" key="1">
    <citation type="journal article" date="2015" name="Genome Announc.">
        <title>Draft whole-genome sequence of the biocontrol agent Trichoderma harzianum T6776.</title>
        <authorList>
            <person name="Baroncelli R."/>
            <person name="Piaggeschi G."/>
            <person name="Fiorini L."/>
            <person name="Bertolini E."/>
            <person name="Zapparata A."/>
            <person name="Pe M.E."/>
            <person name="Sarrocco S."/>
            <person name="Vannacci G."/>
        </authorList>
    </citation>
    <scope>NUCLEOTIDE SEQUENCE [LARGE SCALE GENOMIC DNA]</scope>
    <source>
        <strain evidence="12">T6776</strain>
    </source>
</reference>
<dbReference type="SUPFAM" id="SSF46906">
    <property type="entry name" value="Ribosomal protein L11, C-terminal domain"/>
    <property type="match status" value="1"/>
</dbReference>
<dbReference type="PANTHER" id="PTHR11661:SF1">
    <property type="entry name" value="LARGE RIBOSOMAL SUBUNIT PROTEIN UL11M"/>
    <property type="match status" value="1"/>
</dbReference>
<evidence type="ECO:0000256" key="8">
    <source>
        <dbReference type="RuleBase" id="RU003978"/>
    </source>
</evidence>
<dbReference type="InterPro" id="IPR036236">
    <property type="entry name" value="Znf_C2H2_sf"/>
</dbReference>
<dbReference type="PROSITE" id="PS50157">
    <property type="entry name" value="ZINC_FINGER_C2H2_2"/>
    <property type="match status" value="3"/>
</dbReference>
<dbReference type="FunFam" id="3.30.1550.10:FF:000004">
    <property type="entry name" value="Mitochondrial 54S ribosomal protein YmL19"/>
    <property type="match status" value="1"/>
</dbReference>
<dbReference type="InterPro" id="IPR020784">
    <property type="entry name" value="Ribosomal_uL11_N"/>
</dbReference>
<dbReference type="SMART" id="SM00355">
    <property type="entry name" value="ZnF_C2H2"/>
    <property type="match status" value="5"/>
</dbReference>
<name>A0A0F9X0F2_TRIHA</name>
<feature type="domain" description="C2H2-type" evidence="10">
    <location>
        <begin position="205"/>
        <end position="234"/>
    </location>
</feature>
<keyword evidence="4" id="KW-0862">Zinc</keyword>
<dbReference type="InterPro" id="IPR036769">
    <property type="entry name" value="Ribosomal_uL11_C_sf"/>
</dbReference>
<dbReference type="Pfam" id="PF12874">
    <property type="entry name" value="zf-met"/>
    <property type="match status" value="1"/>
</dbReference>
<feature type="domain" description="C2H2-type" evidence="10">
    <location>
        <begin position="274"/>
        <end position="298"/>
    </location>
</feature>
<comment type="caution">
    <text evidence="11">The sequence shown here is derived from an EMBL/GenBank/DDBJ whole genome shotgun (WGS) entry which is preliminary data.</text>
</comment>
<dbReference type="InterPro" id="IPR022755">
    <property type="entry name" value="Znf_C2H2_jaz"/>
</dbReference>
<gene>
    <name evidence="11" type="ORF">THAR02_09111</name>
</gene>
<dbReference type="GO" id="GO:0003735">
    <property type="term" value="F:structural constituent of ribosome"/>
    <property type="evidence" value="ECO:0007669"/>
    <property type="project" value="InterPro"/>
</dbReference>
<evidence type="ECO:0000256" key="1">
    <source>
        <dbReference type="ARBA" id="ARBA00010537"/>
    </source>
</evidence>
<evidence type="ECO:0000313" key="11">
    <source>
        <dbReference type="EMBL" id="KKO98790.1"/>
    </source>
</evidence>
<dbReference type="InterPro" id="IPR013087">
    <property type="entry name" value="Znf_C2H2_type"/>
</dbReference>
<dbReference type="OMA" id="ECFCGRT"/>
<evidence type="ECO:0000256" key="5">
    <source>
        <dbReference type="ARBA" id="ARBA00022980"/>
    </source>
</evidence>
<dbReference type="SUPFAM" id="SSF54747">
    <property type="entry name" value="Ribosomal L11/L12e N-terminal domain"/>
    <property type="match status" value="1"/>
</dbReference>
<dbReference type="SUPFAM" id="SSF57667">
    <property type="entry name" value="beta-beta-alpha zinc fingers"/>
    <property type="match status" value="1"/>
</dbReference>
<dbReference type="Gene3D" id="3.30.1550.10">
    <property type="entry name" value="Ribosomal protein L11/L12, N-terminal domain"/>
    <property type="match status" value="1"/>
</dbReference>
<dbReference type="InterPro" id="IPR000911">
    <property type="entry name" value="Ribosomal_uL11"/>
</dbReference>
<organism evidence="11 12">
    <name type="scientific">Trichoderma harzianum</name>
    <name type="common">Hypocrea lixii</name>
    <dbReference type="NCBI Taxonomy" id="5544"/>
    <lineage>
        <taxon>Eukaryota</taxon>
        <taxon>Fungi</taxon>
        <taxon>Dikarya</taxon>
        <taxon>Ascomycota</taxon>
        <taxon>Pezizomycotina</taxon>
        <taxon>Sordariomycetes</taxon>
        <taxon>Hypocreomycetidae</taxon>
        <taxon>Hypocreales</taxon>
        <taxon>Hypocreaceae</taxon>
        <taxon>Trichoderma</taxon>
    </lineage>
</organism>
<dbReference type="GO" id="GO:0070180">
    <property type="term" value="F:large ribosomal subunit rRNA binding"/>
    <property type="evidence" value="ECO:0007669"/>
    <property type="project" value="TreeGrafter"/>
</dbReference>
<sequence>MSKAKGAAAGVDTIVKLIVGAGQASPSPPVGPALGSKGVKSMDFCKEFNARTAHIVPGTPMPCRVTVRPDRSFTFDVRTPQTSWLLLNAVGAPMGKKGNRKGVSKPGHETIGTISLKHIYEIAKIKQSELRLSGLSLEGPVTSTNSNPEYDEHDKAHNAGLGHRKAKSRFICRRCNKCLASVESLKEHRAFQATCWEYPFKDMQWPCNDCGATFESRAASNRHVQATGHATEFRCCDCNKGFKSEKSLLDHLGAKDHGTPVAKPQKRKEPKEDRECKECSRTFKNVKALQQHLESVIHRPISNLTCMAGKICGVECNAHFRSPSALVAHMENGTCRSGMNRQKLNRLVLMQDSEHLITSSDGSFESLGWASLENEPDLSSSGIMTPSTDSGEGVMLTPSSSQMDLMSLVVRDLTGLDLSDTDSDCTELPADGIYLCPLCPNSLRRFNGRKALDQHMQSPAHMSKIFHCPLILFQGNSGKSKPSMKKFSTISGLVAHIESGACRGGNAGLRTVMQYMEERLEDMGISFKLLSV</sequence>
<feature type="region of interest" description="Disordered" evidence="9">
    <location>
        <begin position="253"/>
        <end position="274"/>
    </location>
</feature>
<feature type="domain" description="C2H2-type" evidence="10">
    <location>
        <begin position="233"/>
        <end position="257"/>
    </location>
</feature>
<dbReference type="GO" id="GO:0006412">
    <property type="term" value="P:translation"/>
    <property type="evidence" value="ECO:0007669"/>
    <property type="project" value="InterPro"/>
</dbReference>
<evidence type="ECO:0000256" key="4">
    <source>
        <dbReference type="ARBA" id="ARBA00022833"/>
    </source>
</evidence>
<keyword evidence="2" id="KW-0479">Metal-binding</keyword>
<dbReference type="PROSITE" id="PS00028">
    <property type="entry name" value="ZINC_FINGER_C2H2_1"/>
    <property type="match status" value="3"/>
</dbReference>
<evidence type="ECO:0000256" key="2">
    <source>
        <dbReference type="ARBA" id="ARBA00022723"/>
    </source>
</evidence>
<keyword evidence="5 8" id="KW-0689">Ribosomal protein</keyword>
<comment type="similarity">
    <text evidence="1 8">Belongs to the universal ribosomal protein uL11 family.</text>
</comment>
<dbReference type="InterPro" id="IPR036796">
    <property type="entry name" value="Ribosomal_uL11_N_sf"/>
</dbReference>
<dbReference type="SMART" id="SM00649">
    <property type="entry name" value="RL11"/>
    <property type="match status" value="1"/>
</dbReference>
<proteinExistence type="inferred from homology"/>
<evidence type="ECO:0000256" key="3">
    <source>
        <dbReference type="ARBA" id="ARBA00022771"/>
    </source>
</evidence>
<keyword evidence="6 8" id="KW-0687">Ribonucleoprotein</keyword>
<dbReference type="GO" id="GO:0008270">
    <property type="term" value="F:zinc ion binding"/>
    <property type="evidence" value="ECO:0007669"/>
    <property type="project" value="UniProtKB-KW"/>
</dbReference>
<dbReference type="GO" id="GO:0005762">
    <property type="term" value="C:mitochondrial large ribosomal subunit"/>
    <property type="evidence" value="ECO:0007669"/>
    <property type="project" value="TreeGrafter"/>
</dbReference>
<evidence type="ECO:0000259" key="10">
    <source>
        <dbReference type="PROSITE" id="PS50157"/>
    </source>
</evidence>
<dbReference type="Gene3D" id="1.10.10.250">
    <property type="entry name" value="Ribosomal protein L11, C-terminal domain"/>
    <property type="match status" value="1"/>
</dbReference>
<dbReference type="CDD" id="cd00349">
    <property type="entry name" value="Ribosomal_L11"/>
    <property type="match status" value="1"/>
</dbReference>
<accession>A0A0F9X0F2</accession>
<dbReference type="InterPro" id="IPR020783">
    <property type="entry name" value="Ribosomal_uL11_C"/>
</dbReference>
<dbReference type="HAMAP" id="MF_00736">
    <property type="entry name" value="Ribosomal_uL11"/>
    <property type="match status" value="1"/>
</dbReference>
<dbReference type="EMBL" id="JOKZ01000384">
    <property type="protein sequence ID" value="KKO98790.1"/>
    <property type="molecule type" value="Genomic_DNA"/>
</dbReference>
<protein>
    <submittedName>
        <fullName evidence="11">50S ribosomal protein L11</fullName>
    </submittedName>
</protein>
<evidence type="ECO:0000256" key="9">
    <source>
        <dbReference type="SAM" id="MobiDB-lite"/>
    </source>
</evidence>
<dbReference type="Pfam" id="PF00298">
    <property type="entry name" value="Ribosomal_L11"/>
    <property type="match status" value="1"/>
</dbReference>
<keyword evidence="3 7" id="KW-0863">Zinc-finger</keyword>